<keyword evidence="3" id="KW-1185">Reference proteome</keyword>
<protein>
    <submittedName>
        <fullName evidence="2">Uncharacterized protein</fullName>
    </submittedName>
</protein>
<dbReference type="Proteomes" id="UP000528734">
    <property type="component" value="Unassembled WGS sequence"/>
</dbReference>
<gene>
    <name evidence="2" type="ORF">HCN50_12125</name>
</gene>
<evidence type="ECO:0000313" key="3">
    <source>
        <dbReference type="Proteomes" id="UP000528734"/>
    </source>
</evidence>
<accession>A0A7Y4H3L0</accession>
<feature type="coiled-coil region" evidence="1">
    <location>
        <begin position="36"/>
        <end position="63"/>
    </location>
</feature>
<sequence>MSAACPYCVRENPPEARICGSCSRELAVPESLLAERDELARKRDMLRLEVDQARAELEALRRNRKRSA</sequence>
<organism evidence="2 3">
    <name type="scientific">Bradyrhizobium archetypum</name>
    <dbReference type="NCBI Taxonomy" id="2721160"/>
    <lineage>
        <taxon>Bacteria</taxon>
        <taxon>Pseudomonadati</taxon>
        <taxon>Pseudomonadota</taxon>
        <taxon>Alphaproteobacteria</taxon>
        <taxon>Hyphomicrobiales</taxon>
        <taxon>Nitrobacteraceae</taxon>
        <taxon>Bradyrhizobium</taxon>
    </lineage>
</organism>
<proteinExistence type="predicted"/>
<name>A0A7Y4H3L0_9BRAD</name>
<dbReference type="AlphaFoldDB" id="A0A7Y4H3L0"/>
<evidence type="ECO:0000256" key="1">
    <source>
        <dbReference type="SAM" id="Coils"/>
    </source>
</evidence>
<keyword evidence="1" id="KW-0175">Coiled coil</keyword>
<dbReference type="EMBL" id="JAAVLW010000003">
    <property type="protein sequence ID" value="NOJ46985.1"/>
    <property type="molecule type" value="Genomic_DNA"/>
</dbReference>
<evidence type="ECO:0000313" key="2">
    <source>
        <dbReference type="EMBL" id="NOJ46985.1"/>
    </source>
</evidence>
<reference evidence="2 3" key="1">
    <citation type="submission" date="2020-03" db="EMBL/GenBank/DDBJ databases">
        <title>Bradyrhizobium diversity isolated from nodules of Muelleranthus trifoliolatus.</title>
        <authorList>
            <person name="Klepa M."/>
            <person name="Helene L."/>
            <person name="Hungria M."/>
        </authorList>
    </citation>
    <scope>NUCLEOTIDE SEQUENCE [LARGE SCALE GENOMIC DNA]</scope>
    <source>
        <strain evidence="2 3">WSM 1744</strain>
    </source>
</reference>
<comment type="caution">
    <text evidence="2">The sequence shown here is derived from an EMBL/GenBank/DDBJ whole genome shotgun (WGS) entry which is preliminary data.</text>
</comment>